<sequence>MDEHAITHIVLRQYSSSSSYNEQETAAASHLSISTLRQLRALGLIEGEESDGETRYSEEAVMQLRRIRRLHHHLGINLAGVEVILQLLKRLNALHQELEQERKRTYGRKETSL</sequence>
<gene>
    <name evidence="3" type="ORF">KSF_046830</name>
</gene>
<evidence type="ECO:0000259" key="2">
    <source>
        <dbReference type="SMART" id="SM00422"/>
    </source>
</evidence>
<accession>A0A8J3IPQ3</accession>
<dbReference type="EMBL" id="BNJK01000001">
    <property type="protein sequence ID" value="GHO94635.1"/>
    <property type="molecule type" value="Genomic_DNA"/>
</dbReference>
<dbReference type="RefSeq" id="WP_220205349.1">
    <property type="nucleotide sequence ID" value="NZ_BNJK01000001.1"/>
</dbReference>
<organism evidence="3 4">
    <name type="scientific">Reticulibacter mediterranei</name>
    <dbReference type="NCBI Taxonomy" id="2778369"/>
    <lineage>
        <taxon>Bacteria</taxon>
        <taxon>Bacillati</taxon>
        <taxon>Chloroflexota</taxon>
        <taxon>Ktedonobacteria</taxon>
        <taxon>Ktedonobacterales</taxon>
        <taxon>Reticulibacteraceae</taxon>
        <taxon>Reticulibacter</taxon>
    </lineage>
</organism>
<keyword evidence="1" id="KW-0175">Coiled coil</keyword>
<dbReference type="SMART" id="SM00422">
    <property type="entry name" value="HTH_MERR"/>
    <property type="match status" value="1"/>
</dbReference>
<keyword evidence="4" id="KW-1185">Reference proteome</keyword>
<feature type="coiled-coil region" evidence="1">
    <location>
        <begin position="81"/>
        <end position="108"/>
    </location>
</feature>
<name>A0A8J3IPQ3_9CHLR</name>
<dbReference type="InterPro" id="IPR000551">
    <property type="entry name" value="MerR-type_HTH_dom"/>
</dbReference>
<dbReference type="AlphaFoldDB" id="A0A8J3IPQ3"/>
<dbReference type="InterPro" id="IPR009061">
    <property type="entry name" value="DNA-bd_dom_put_sf"/>
</dbReference>
<dbReference type="Pfam" id="PF13591">
    <property type="entry name" value="MerR_2"/>
    <property type="match status" value="1"/>
</dbReference>
<dbReference type="GO" id="GO:0006355">
    <property type="term" value="P:regulation of DNA-templated transcription"/>
    <property type="evidence" value="ECO:0007669"/>
    <property type="project" value="InterPro"/>
</dbReference>
<protein>
    <recommendedName>
        <fullName evidence="2">HTH merR-type domain-containing protein</fullName>
    </recommendedName>
</protein>
<evidence type="ECO:0000313" key="4">
    <source>
        <dbReference type="Proteomes" id="UP000597444"/>
    </source>
</evidence>
<evidence type="ECO:0000313" key="3">
    <source>
        <dbReference type="EMBL" id="GHO94635.1"/>
    </source>
</evidence>
<dbReference type="Gene3D" id="1.10.1660.10">
    <property type="match status" value="1"/>
</dbReference>
<comment type="caution">
    <text evidence="3">The sequence shown here is derived from an EMBL/GenBank/DDBJ whole genome shotgun (WGS) entry which is preliminary data.</text>
</comment>
<reference evidence="3" key="1">
    <citation type="submission" date="2020-10" db="EMBL/GenBank/DDBJ databases">
        <title>Taxonomic study of unclassified bacteria belonging to the class Ktedonobacteria.</title>
        <authorList>
            <person name="Yabe S."/>
            <person name="Wang C.M."/>
            <person name="Zheng Y."/>
            <person name="Sakai Y."/>
            <person name="Cavaletti L."/>
            <person name="Monciardini P."/>
            <person name="Donadio S."/>
        </authorList>
    </citation>
    <scope>NUCLEOTIDE SEQUENCE</scope>
    <source>
        <strain evidence="3">ID150040</strain>
    </source>
</reference>
<dbReference type="Proteomes" id="UP000597444">
    <property type="component" value="Unassembled WGS sequence"/>
</dbReference>
<proteinExistence type="predicted"/>
<feature type="domain" description="HTH merR-type" evidence="2">
    <location>
        <begin position="20"/>
        <end position="88"/>
    </location>
</feature>
<dbReference type="GO" id="GO:0003677">
    <property type="term" value="F:DNA binding"/>
    <property type="evidence" value="ECO:0007669"/>
    <property type="project" value="InterPro"/>
</dbReference>
<evidence type="ECO:0000256" key="1">
    <source>
        <dbReference type="SAM" id="Coils"/>
    </source>
</evidence>
<dbReference type="SUPFAM" id="SSF46955">
    <property type="entry name" value="Putative DNA-binding domain"/>
    <property type="match status" value="1"/>
</dbReference>